<comment type="subcellular location">
    <subcellularLocation>
        <location evidence="1">Cell membrane</location>
        <topology evidence="1">Multi-pass membrane protein</topology>
    </subcellularLocation>
</comment>
<feature type="transmembrane region" description="Helical" evidence="6">
    <location>
        <begin position="229"/>
        <end position="252"/>
    </location>
</feature>
<sequence>MSEQIQDSALRVESYDAIARDLQRLRFEAGDIPYAEIVRRIAEHREQNGVPASASRPARTTVYDAFRLGRSRVNPTLVGEIARALDVSEEDAVLWEARCLQARRQLDSEPSTETRVSDVERIETKQEPKRATLRASLILMVACVGINVAGFSIVPWLSLPLYLDMVGTAIAALVLGPWYGVAVGLMTNAIGLSITDSSSIWFGLVNIVGALIWGYGARRFRLCQSFSRYVLLNAVVAVACTLVATTLLVLLFNGATGHAAELTTDALVDMGEPLTLAVFISNLVHSLTDKGLTALASLGAMGFVSRWFEVPFYVSLVETQPSGLLKLANRFDVRKALASRAKSRA</sequence>
<comment type="caution">
    <text evidence="8">The sequence shown here is derived from an EMBL/GenBank/DDBJ whole genome shotgun (WGS) entry which is preliminary data.</text>
</comment>
<keyword evidence="9" id="KW-1185">Reference proteome</keyword>
<gene>
    <name evidence="8" type="ORF">JOF47_003741</name>
</gene>
<dbReference type="InterPro" id="IPR011620">
    <property type="entry name" value="Sig_transdc_His_kinase_LytS_TM"/>
</dbReference>
<evidence type="ECO:0000256" key="1">
    <source>
        <dbReference type="ARBA" id="ARBA00004651"/>
    </source>
</evidence>
<evidence type="ECO:0000313" key="8">
    <source>
        <dbReference type="EMBL" id="MBP2388230.1"/>
    </source>
</evidence>
<name>A0ABS4XIC6_9MICC</name>
<keyword evidence="3 6" id="KW-0812">Transmembrane</keyword>
<reference evidence="8 9" key="1">
    <citation type="submission" date="2021-03" db="EMBL/GenBank/DDBJ databases">
        <title>Sequencing the genomes of 1000 actinobacteria strains.</title>
        <authorList>
            <person name="Klenk H.-P."/>
        </authorList>
    </citation>
    <scope>NUCLEOTIDE SEQUENCE [LARGE SCALE GENOMIC DNA]</scope>
    <source>
        <strain evidence="8 9">DSM 15797</strain>
    </source>
</reference>
<keyword evidence="2" id="KW-1003">Cell membrane</keyword>
<dbReference type="RefSeq" id="WP_210001105.1">
    <property type="nucleotide sequence ID" value="NZ_BAAAJY010000017.1"/>
</dbReference>
<proteinExistence type="predicted"/>
<dbReference type="EMBL" id="JAGIOF010000001">
    <property type="protein sequence ID" value="MBP2388230.1"/>
    <property type="molecule type" value="Genomic_DNA"/>
</dbReference>
<evidence type="ECO:0000259" key="7">
    <source>
        <dbReference type="Pfam" id="PF07694"/>
    </source>
</evidence>
<keyword evidence="4 6" id="KW-1133">Transmembrane helix</keyword>
<organism evidence="8 9">
    <name type="scientific">Paeniglutamicibacter kerguelensis</name>
    <dbReference type="NCBI Taxonomy" id="254788"/>
    <lineage>
        <taxon>Bacteria</taxon>
        <taxon>Bacillati</taxon>
        <taxon>Actinomycetota</taxon>
        <taxon>Actinomycetes</taxon>
        <taxon>Micrococcales</taxon>
        <taxon>Micrococcaceae</taxon>
        <taxon>Paeniglutamicibacter</taxon>
    </lineage>
</organism>
<dbReference type="Gene3D" id="1.10.1760.20">
    <property type="match status" value="1"/>
</dbReference>
<evidence type="ECO:0000256" key="6">
    <source>
        <dbReference type="SAM" id="Phobius"/>
    </source>
</evidence>
<evidence type="ECO:0000256" key="3">
    <source>
        <dbReference type="ARBA" id="ARBA00022692"/>
    </source>
</evidence>
<evidence type="ECO:0000256" key="2">
    <source>
        <dbReference type="ARBA" id="ARBA00022475"/>
    </source>
</evidence>
<dbReference type="Pfam" id="PF07694">
    <property type="entry name" value="5TM-5TMR_LYT"/>
    <property type="match status" value="1"/>
</dbReference>
<accession>A0ABS4XIC6</accession>
<evidence type="ECO:0000256" key="5">
    <source>
        <dbReference type="ARBA" id="ARBA00023136"/>
    </source>
</evidence>
<keyword evidence="5 6" id="KW-0472">Membrane</keyword>
<evidence type="ECO:0000313" key="9">
    <source>
        <dbReference type="Proteomes" id="UP001296993"/>
    </source>
</evidence>
<feature type="transmembrane region" description="Helical" evidence="6">
    <location>
        <begin position="135"/>
        <end position="154"/>
    </location>
</feature>
<protein>
    <submittedName>
        <fullName evidence="8">Energy-coupling factor transport system substrate-specific component</fullName>
    </submittedName>
</protein>
<evidence type="ECO:0000256" key="4">
    <source>
        <dbReference type="ARBA" id="ARBA00022989"/>
    </source>
</evidence>
<feature type="domain" description="Signal transduction histidine kinase 5TM receptor LytS transmembrane region" evidence="7">
    <location>
        <begin position="128"/>
        <end position="264"/>
    </location>
</feature>
<dbReference type="Proteomes" id="UP001296993">
    <property type="component" value="Unassembled WGS sequence"/>
</dbReference>
<feature type="transmembrane region" description="Helical" evidence="6">
    <location>
        <begin position="199"/>
        <end position="217"/>
    </location>
</feature>